<dbReference type="EMBL" id="JDRY01000040">
    <property type="protein sequence ID" value="KGM99038.1"/>
    <property type="molecule type" value="Genomic_DNA"/>
</dbReference>
<dbReference type="GO" id="GO:0016868">
    <property type="term" value="F:intramolecular phosphotransferase activity"/>
    <property type="evidence" value="ECO:0007669"/>
    <property type="project" value="InterPro"/>
</dbReference>
<comment type="caution">
    <text evidence="6">The sequence shown here is derived from an EMBL/GenBank/DDBJ whole genome shotgun (WGS) entry which is preliminary data.</text>
</comment>
<dbReference type="InterPro" id="IPR016055">
    <property type="entry name" value="A-D-PHexomutase_a/b/a-I/II/III"/>
</dbReference>
<dbReference type="AlphaFoldDB" id="A0A0A0IET6"/>
<evidence type="ECO:0000313" key="6">
    <source>
        <dbReference type="EMBL" id="KGM99038.1"/>
    </source>
</evidence>
<dbReference type="InterPro" id="IPR036900">
    <property type="entry name" value="A-D-PHexomutase_C_sf"/>
</dbReference>
<name>A0A0A0IET6_CLOBO</name>
<dbReference type="SUPFAM" id="SSF51161">
    <property type="entry name" value="Trimeric LpxA-like enzymes"/>
    <property type="match status" value="1"/>
</dbReference>
<reference evidence="6 7" key="1">
    <citation type="submission" date="2014-01" db="EMBL/GenBank/DDBJ databases">
        <title>Plasmidome dynamics in the species complex Clostridium novyi sensu lato converts strains of independent lineages into distinctly different pathogens.</title>
        <authorList>
            <person name="Skarin H."/>
            <person name="Segerman B."/>
        </authorList>
    </citation>
    <scope>NUCLEOTIDE SEQUENCE [LARGE SCALE GENOMIC DNA]</scope>
    <source>
        <strain evidence="6 7">DC5</strain>
    </source>
</reference>
<dbReference type="Gene3D" id="2.160.10.10">
    <property type="entry name" value="Hexapeptide repeat proteins"/>
    <property type="match status" value="1"/>
</dbReference>
<sequence>MKAVIIAGGLGNRLRPLTCSIPKPMMPIADKPIIQYTIELLKRNDIKDIAITLQYMSDYIVNYLGDGKKFGVKITYFIEEMPLGTGGSVKNAHEFLNDTFIVISGDALIDIDLSEVIKYHKNRKSIATLVTKKVDLPLEYGVVITDNSGRIIKFLEKPSWSEVFSDKVNTGIYVLEPKVLSYYDENENFDFSKHLFPMLLENEEPMFVYTTKGYWCDIGNIEEYHNCNMDLLKGIINLKLNGKKYLQNIWVGKNSIISPKVKINPPVFIGENTKIYGSAEIGPYTILGNNNIIKSNVSIKKSITFDNCYIGDHSQIRGGILGKNVQIKDRTSIFENSVIGNNTIVESKVTINPAVKVWPNKLIDSGSILSSNYKWGEKYSKTIFGKKGVKGIINVDITPEFISKLASSAAQLLNDNKKIVIGCSENVVGEMLKHSLITGLLSMGVEVYDLNTTPNIVIRHAVVFLKADGAINITVDKDNPEKVTILFMNKNGIEIDKDMKRKIENNFNREDFRRVTGDEIKRIKYCDEILKEYVKNIIKRLNVDQIKKNNYNIILSCNNSIIINLIREIGLKIHVNIKIYNKLKHITKLKEEVLKESASMGIYIDDEGENAIIIDELGNVIKEENYKILKSFIMLKTCKFSTLAVPVNESKAMERIAYICGAKFIRTKISEDKVLEAYMNKEKDLSVDEIINEYLFTLDAIGTFIFILNLMAAYKVKISKINSILPKYYNYKKQIYCPWNKKGKVMRNLIEGNDFNVLEIIEGVSINYEEAWALILPDSDEPSCKIYIESKDKSKGKHIRHELDKKIQKILNENNYSEESS</sequence>
<dbReference type="GO" id="GO:0016740">
    <property type="term" value="F:transferase activity"/>
    <property type="evidence" value="ECO:0007669"/>
    <property type="project" value="UniProtKB-KW"/>
</dbReference>
<dbReference type="Pfam" id="PF02878">
    <property type="entry name" value="PGM_PMM_I"/>
    <property type="match status" value="1"/>
</dbReference>
<dbReference type="SUPFAM" id="SSF53448">
    <property type="entry name" value="Nucleotide-diphospho-sugar transferases"/>
    <property type="match status" value="1"/>
</dbReference>
<organism evidence="6 7">
    <name type="scientific">Clostridium botulinum C/D str. DC5</name>
    <dbReference type="NCBI Taxonomy" id="1443128"/>
    <lineage>
        <taxon>Bacteria</taxon>
        <taxon>Bacillati</taxon>
        <taxon>Bacillota</taxon>
        <taxon>Clostridia</taxon>
        <taxon>Eubacteriales</taxon>
        <taxon>Clostridiaceae</taxon>
        <taxon>Clostridium</taxon>
    </lineage>
</organism>
<dbReference type="InterPro" id="IPR050486">
    <property type="entry name" value="Mannose-1P_guanyltransferase"/>
</dbReference>
<dbReference type="CDD" id="cd04181">
    <property type="entry name" value="NTP_transferase"/>
    <property type="match status" value="1"/>
</dbReference>
<dbReference type="InterPro" id="IPR056729">
    <property type="entry name" value="GMPPB_C"/>
</dbReference>
<evidence type="ECO:0000256" key="2">
    <source>
        <dbReference type="ARBA" id="ARBA00010231"/>
    </source>
</evidence>
<keyword evidence="6" id="KW-0808">Transferase</keyword>
<comment type="similarity">
    <text evidence="2">Belongs to the phosphohexose mutase family.</text>
</comment>
<dbReference type="Gene3D" id="3.40.120.10">
    <property type="entry name" value="Alpha-D-Glucose-1,6-Bisphosphate, subunit A, domain 3"/>
    <property type="match status" value="3"/>
</dbReference>
<accession>A0A0A0IET6</accession>
<evidence type="ECO:0000259" key="4">
    <source>
        <dbReference type="Pfam" id="PF02878"/>
    </source>
</evidence>
<feature type="domain" description="Nucleotidyl transferase" evidence="3">
    <location>
        <begin position="2"/>
        <end position="233"/>
    </location>
</feature>
<dbReference type="Proteomes" id="UP000030014">
    <property type="component" value="Unassembled WGS sequence"/>
</dbReference>
<evidence type="ECO:0000256" key="1">
    <source>
        <dbReference type="ARBA" id="ARBA00007274"/>
    </source>
</evidence>
<dbReference type="InterPro" id="IPR029044">
    <property type="entry name" value="Nucleotide-diphossugar_trans"/>
</dbReference>
<dbReference type="InterPro" id="IPR005835">
    <property type="entry name" value="NTP_transferase_dom"/>
</dbReference>
<gene>
    <name evidence="6" type="ORF">Z955_09470</name>
</gene>
<evidence type="ECO:0000259" key="3">
    <source>
        <dbReference type="Pfam" id="PF00483"/>
    </source>
</evidence>
<protein>
    <submittedName>
        <fullName evidence="6">Glucose-1-phosphate nucleotidyltransferase</fullName>
    </submittedName>
</protein>
<dbReference type="Pfam" id="PF00483">
    <property type="entry name" value="NTP_transferase"/>
    <property type="match status" value="1"/>
</dbReference>
<evidence type="ECO:0000313" key="7">
    <source>
        <dbReference type="Proteomes" id="UP000030014"/>
    </source>
</evidence>
<dbReference type="Gene3D" id="3.30.310.50">
    <property type="entry name" value="Alpha-D-phosphohexomutase, C-terminal domain"/>
    <property type="match status" value="1"/>
</dbReference>
<dbReference type="InterPro" id="IPR011004">
    <property type="entry name" value="Trimer_LpxA-like_sf"/>
</dbReference>
<dbReference type="SUPFAM" id="SSF53738">
    <property type="entry name" value="Phosphoglucomutase, first 3 domains"/>
    <property type="match status" value="1"/>
</dbReference>
<evidence type="ECO:0000259" key="5">
    <source>
        <dbReference type="Pfam" id="PF25087"/>
    </source>
</evidence>
<dbReference type="InterPro" id="IPR005844">
    <property type="entry name" value="A-D-PHexomutase_a/b/a-I"/>
</dbReference>
<dbReference type="SUPFAM" id="SSF55957">
    <property type="entry name" value="Phosphoglucomutase, C-terminal domain"/>
    <property type="match status" value="1"/>
</dbReference>
<dbReference type="GO" id="GO:0005975">
    <property type="term" value="P:carbohydrate metabolic process"/>
    <property type="evidence" value="ECO:0007669"/>
    <property type="project" value="InterPro"/>
</dbReference>
<dbReference type="Gene3D" id="3.90.550.10">
    <property type="entry name" value="Spore Coat Polysaccharide Biosynthesis Protein SpsA, Chain A"/>
    <property type="match status" value="1"/>
</dbReference>
<feature type="domain" description="Mannose-1-phosphate guanyltransferase C-terminal" evidence="5">
    <location>
        <begin position="263"/>
        <end position="365"/>
    </location>
</feature>
<dbReference type="Pfam" id="PF25087">
    <property type="entry name" value="GMPPB_C"/>
    <property type="match status" value="1"/>
</dbReference>
<dbReference type="RefSeq" id="WP_039257977.1">
    <property type="nucleotide sequence ID" value="NZ_JDRY01000040.1"/>
</dbReference>
<proteinExistence type="inferred from homology"/>
<comment type="similarity">
    <text evidence="1">Belongs to the transferase hexapeptide repeat family.</text>
</comment>
<dbReference type="PANTHER" id="PTHR22572">
    <property type="entry name" value="SUGAR-1-PHOSPHATE GUANYL TRANSFERASE"/>
    <property type="match status" value="1"/>
</dbReference>
<feature type="domain" description="Alpha-D-phosphohexomutase alpha/beta/alpha" evidence="4">
    <location>
        <begin position="382"/>
        <end position="513"/>
    </location>
</feature>